<dbReference type="Proteomes" id="UP001153148">
    <property type="component" value="Unassembled WGS sequence"/>
</dbReference>
<dbReference type="SUPFAM" id="SSF46966">
    <property type="entry name" value="Spectrin repeat"/>
    <property type="match status" value="1"/>
</dbReference>
<protein>
    <submittedName>
        <fullName evidence="1">Uncharacterized protein</fullName>
    </submittedName>
</protein>
<proteinExistence type="predicted"/>
<sequence length="79" mass="9058">MRPVSLNKERLEEQLREHRLLQAEVDSHRASVESVTQSAEELVTNASNARLAKKIETKLKDVQSRRALLCEGEEEMLND</sequence>
<dbReference type="EMBL" id="CAJPIN010089285">
    <property type="protein sequence ID" value="CAG2068401.1"/>
    <property type="molecule type" value="Genomic_DNA"/>
</dbReference>
<name>A0ABN7PSK8_TIMPD</name>
<dbReference type="InterPro" id="IPR002017">
    <property type="entry name" value="Spectrin_repeat"/>
</dbReference>
<dbReference type="Gene3D" id="1.20.58.60">
    <property type="match status" value="1"/>
</dbReference>
<evidence type="ECO:0000313" key="2">
    <source>
        <dbReference type="Proteomes" id="UP001153148"/>
    </source>
</evidence>
<evidence type="ECO:0000313" key="1">
    <source>
        <dbReference type="EMBL" id="CAG2068401.1"/>
    </source>
</evidence>
<gene>
    <name evidence="1" type="ORF">TPAB3V08_LOCUS15344</name>
</gene>
<keyword evidence="2" id="KW-1185">Reference proteome</keyword>
<reference evidence="1" key="1">
    <citation type="submission" date="2021-03" db="EMBL/GenBank/DDBJ databases">
        <authorList>
            <person name="Tran Van P."/>
        </authorList>
    </citation>
    <scope>NUCLEOTIDE SEQUENCE</scope>
</reference>
<dbReference type="Pfam" id="PF00435">
    <property type="entry name" value="Spectrin"/>
    <property type="match status" value="1"/>
</dbReference>
<feature type="non-terminal residue" evidence="1">
    <location>
        <position position="79"/>
    </location>
</feature>
<accession>A0ABN7PSK8</accession>
<organism evidence="1 2">
    <name type="scientific">Timema podura</name>
    <name type="common">Walking stick</name>
    <dbReference type="NCBI Taxonomy" id="61482"/>
    <lineage>
        <taxon>Eukaryota</taxon>
        <taxon>Metazoa</taxon>
        <taxon>Ecdysozoa</taxon>
        <taxon>Arthropoda</taxon>
        <taxon>Hexapoda</taxon>
        <taxon>Insecta</taxon>
        <taxon>Pterygota</taxon>
        <taxon>Neoptera</taxon>
        <taxon>Polyneoptera</taxon>
        <taxon>Phasmatodea</taxon>
        <taxon>Timematodea</taxon>
        <taxon>Timematoidea</taxon>
        <taxon>Timematidae</taxon>
        <taxon>Timema</taxon>
    </lineage>
</organism>
<comment type="caution">
    <text evidence="1">The sequence shown here is derived from an EMBL/GenBank/DDBJ whole genome shotgun (WGS) entry which is preliminary data.</text>
</comment>